<evidence type="ECO:0000256" key="1">
    <source>
        <dbReference type="SAM" id="Phobius"/>
    </source>
</evidence>
<proteinExistence type="predicted"/>
<keyword evidence="1" id="KW-0472">Membrane</keyword>
<gene>
    <name evidence="2" type="ORF">ERD32_01485</name>
</gene>
<dbReference type="AlphaFoldDB" id="A0A4Q0LXP9"/>
<comment type="caution">
    <text evidence="2">The sequence shown here is derived from an EMBL/GenBank/DDBJ whole genome shotgun (WGS) entry which is preliminary data.</text>
</comment>
<dbReference type="EMBL" id="SCLX01000005">
    <property type="protein sequence ID" value="RXF60065.1"/>
    <property type="molecule type" value="Genomic_DNA"/>
</dbReference>
<feature type="transmembrane region" description="Helical" evidence="1">
    <location>
        <begin position="56"/>
        <end position="76"/>
    </location>
</feature>
<dbReference type="Proteomes" id="UP000289808">
    <property type="component" value="Unassembled WGS sequence"/>
</dbReference>
<name>A0A4Q0LXP9_9LACO</name>
<evidence type="ECO:0000313" key="2">
    <source>
        <dbReference type="EMBL" id="RXF60065.1"/>
    </source>
</evidence>
<reference evidence="2 3" key="1">
    <citation type="submission" date="2019-01" db="EMBL/GenBank/DDBJ databases">
        <title>The genome sequence of Lactobacillus crispatus L49.</title>
        <authorList>
            <person name="Zhong J."/>
            <person name="Zhang J."/>
        </authorList>
    </citation>
    <scope>NUCLEOTIDE SEQUENCE [LARGE SCALE GENOMIC DNA]</scope>
    <source>
        <strain evidence="2 3">L49</strain>
    </source>
</reference>
<feature type="transmembrane region" description="Helical" evidence="1">
    <location>
        <begin position="21"/>
        <end position="44"/>
    </location>
</feature>
<accession>A0A4Q0LXP9</accession>
<sequence>MTKKEIERKYGKTKLDHALSYFCMAFEKILEFLSIIFVPLLVVQQTVLYGENHPDVVLPALSIVTALVIVIGALVIKHNKK</sequence>
<protein>
    <submittedName>
        <fullName evidence="2">Uncharacterized protein</fullName>
    </submittedName>
</protein>
<dbReference type="RefSeq" id="WP_005718966.1">
    <property type="nucleotide sequence ID" value="NZ_CAZZQD010000001.1"/>
</dbReference>
<keyword evidence="1" id="KW-1133">Transmembrane helix</keyword>
<keyword evidence="1" id="KW-0812">Transmembrane</keyword>
<organism evidence="2 3">
    <name type="scientific">Lactobacillus crispatus</name>
    <dbReference type="NCBI Taxonomy" id="47770"/>
    <lineage>
        <taxon>Bacteria</taxon>
        <taxon>Bacillati</taxon>
        <taxon>Bacillota</taxon>
        <taxon>Bacilli</taxon>
        <taxon>Lactobacillales</taxon>
        <taxon>Lactobacillaceae</taxon>
        <taxon>Lactobacillus</taxon>
    </lineage>
</organism>
<evidence type="ECO:0000313" key="3">
    <source>
        <dbReference type="Proteomes" id="UP000289808"/>
    </source>
</evidence>